<accession>A0A554VPZ9</accession>
<evidence type="ECO:0000256" key="1">
    <source>
        <dbReference type="SAM" id="SignalP"/>
    </source>
</evidence>
<dbReference type="EMBL" id="VLNR01000006">
    <property type="protein sequence ID" value="TSE10557.1"/>
    <property type="molecule type" value="Genomic_DNA"/>
</dbReference>
<feature type="signal peptide" evidence="1">
    <location>
        <begin position="1"/>
        <end position="18"/>
    </location>
</feature>
<dbReference type="AlphaFoldDB" id="A0A554VPZ9"/>
<keyword evidence="1" id="KW-0732">Signal</keyword>
<proteinExistence type="predicted"/>
<feature type="chain" id="PRO_5021889124" description="Lipocalin-like domain-containing protein" evidence="1">
    <location>
        <begin position="19"/>
        <end position="149"/>
    </location>
</feature>
<dbReference type="OrthoDB" id="1441376at2"/>
<dbReference type="RefSeq" id="WP_143915595.1">
    <property type="nucleotide sequence ID" value="NZ_CANLFO010000002.1"/>
</dbReference>
<sequence length="149" mass="17531">MKTLILILCGMCSFFAITQENKTTAIEPYNLEGVWELKHQFLYDDHNQIIDTVLNQNGYRQVKMYSKGKVMWTRYDPKDNNEWFGYGTYTIKDGMLEERLEYASGPMMKIVDTTQVFVFELVMGTNSYQQIDVDKEGHYSQSENYDKVQ</sequence>
<gene>
    <name evidence="2" type="ORF">FOF46_04480</name>
</gene>
<dbReference type="Proteomes" id="UP000318833">
    <property type="component" value="Unassembled WGS sequence"/>
</dbReference>
<evidence type="ECO:0000313" key="2">
    <source>
        <dbReference type="EMBL" id="TSE10557.1"/>
    </source>
</evidence>
<evidence type="ECO:0000313" key="3">
    <source>
        <dbReference type="Proteomes" id="UP000318833"/>
    </source>
</evidence>
<reference evidence="2 3" key="1">
    <citation type="submission" date="2019-07" db="EMBL/GenBank/DDBJ databases">
        <title>The draft genome sequence of Aquimarina algiphila M91.</title>
        <authorList>
            <person name="Meng X."/>
        </authorList>
    </citation>
    <scope>NUCLEOTIDE SEQUENCE [LARGE SCALE GENOMIC DNA]</scope>
    <source>
        <strain evidence="2 3">M91</strain>
    </source>
</reference>
<evidence type="ECO:0008006" key="4">
    <source>
        <dbReference type="Google" id="ProtNLM"/>
    </source>
</evidence>
<keyword evidence="3" id="KW-1185">Reference proteome</keyword>
<organism evidence="2 3">
    <name type="scientific">Aquimarina algiphila</name>
    <dbReference type="NCBI Taxonomy" id="2047982"/>
    <lineage>
        <taxon>Bacteria</taxon>
        <taxon>Pseudomonadati</taxon>
        <taxon>Bacteroidota</taxon>
        <taxon>Flavobacteriia</taxon>
        <taxon>Flavobacteriales</taxon>
        <taxon>Flavobacteriaceae</taxon>
        <taxon>Aquimarina</taxon>
    </lineage>
</organism>
<name>A0A554VPZ9_9FLAO</name>
<comment type="caution">
    <text evidence="2">The sequence shown here is derived from an EMBL/GenBank/DDBJ whole genome shotgun (WGS) entry which is preliminary data.</text>
</comment>
<protein>
    <recommendedName>
        <fullName evidence="4">Lipocalin-like domain-containing protein</fullName>
    </recommendedName>
</protein>